<comment type="caution">
    <text evidence="2">The sequence shown here is derived from an EMBL/GenBank/DDBJ whole genome shotgun (WGS) entry which is preliminary data.</text>
</comment>
<keyword evidence="1" id="KW-0472">Membrane</keyword>
<sequence length="168" mass="18594">MARFGRWYGSGPLHLLALICSFALTGYALVRLFAVRPLDVAVWFVGAAILHDLILLPLYSLADLSAQSVLRHRTGRVPEVPWINYLRVPTFLSGVLLLVWFPLILDLAVPYEGATRLAENVYLGRWLVITAVLFGASAVAFALTLRRLRRAAHADDEERPASGDDAAR</sequence>
<keyword evidence="1" id="KW-1133">Transmembrane helix</keyword>
<protein>
    <submittedName>
        <fullName evidence="2">Lipoprotein</fullName>
    </submittedName>
</protein>
<evidence type="ECO:0000313" key="2">
    <source>
        <dbReference type="EMBL" id="GHI41009.1"/>
    </source>
</evidence>
<proteinExistence type="predicted"/>
<feature type="transmembrane region" description="Helical" evidence="1">
    <location>
        <begin position="123"/>
        <end position="145"/>
    </location>
</feature>
<accession>A0ABQ3QUQ2</accession>
<gene>
    <name evidence="2" type="ORF">Sviol_54170</name>
</gene>
<dbReference type="Proteomes" id="UP001050808">
    <property type="component" value="Unassembled WGS sequence"/>
</dbReference>
<name>A0ABQ3QUQ2_9ACTN</name>
<keyword evidence="3" id="KW-1185">Reference proteome</keyword>
<evidence type="ECO:0000313" key="3">
    <source>
        <dbReference type="Proteomes" id="UP001050808"/>
    </source>
</evidence>
<keyword evidence="1" id="KW-0812">Transmembrane</keyword>
<feature type="transmembrane region" description="Helical" evidence="1">
    <location>
        <begin position="40"/>
        <end position="61"/>
    </location>
</feature>
<reference evidence="2" key="1">
    <citation type="submission" date="2024-05" db="EMBL/GenBank/DDBJ databases">
        <title>Whole genome shotgun sequence of Streptomyces violascens NBRC 12920.</title>
        <authorList>
            <person name="Komaki H."/>
            <person name="Tamura T."/>
        </authorList>
    </citation>
    <scope>NUCLEOTIDE SEQUENCE</scope>
    <source>
        <strain evidence="2">NBRC 12920</strain>
    </source>
</reference>
<organism evidence="2 3">
    <name type="scientific">Streptomyces violascens</name>
    <dbReference type="NCBI Taxonomy" id="67381"/>
    <lineage>
        <taxon>Bacteria</taxon>
        <taxon>Bacillati</taxon>
        <taxon>Actinomycetota</taxon>
        <taxon>Actinomycetes</taxon>
        <taxon>Kitasatosporales</taxon>
        <taxon>Streptomycetaceae</taxon>
        <taxon>Streptomyces</taxon>
    </lineage>
</organism>
<feature type="transmembrane region" description="Helical" evidence="1">
    <location>
        <begin position="12"/>
        <end position="34"/>
    </location>
</feature>
<dbReference type="RefSeq" id="WP_189962390.1">
    <property type="nucleotide sequence ID" value="NZ_BMUA01000005.1"/>
</dbReference>
<feature type="transmembrane region" description="Helical" evidence="1">
    <location>
        <begin position="82"/>
        <end position="103"/>
    </location>
</feature>
<dbReference type="EMBL" id="BNDY01000017">
    <property type="protein sequence ID" value="GHI41009.1"/>
    <property type="molecule type" value="Genomic_DNA"/>
</dbReference>
<keyword evidence="2" id="KW-0449">Lipoprotein</keyword>
<evidence type="ECO:0000256" key="1">
    <source>
        <dbReference type="SAM" id="Phobius"/>
    </source>
</evidence>